<protein>
    <recommendedName>
        <fullName evidence="10">Sulfhydryl oxidase</fullName>
        <ecNumber evidence="10">1.8.3.2</ecNumber>
    </recommendedName>
</protein>
<dbReference type="Pfam" id="PF04777">
    <property type="entry name" value="Evr1_Alr"/>
    <property type="match status" value="1"/>
</dbReference>
<sequence length="625" mass="72742">LNFIDINTRICLAFLCAMDKIVVPFLLLTLPLTQSRNVEKVPSEGLFTEEDKVDILSQTNFDTTIYNQPVLYIVLYYNRWCGHCISFAPTYKQFAEQMADWSNVIKFAAIDCADDDNDDLCADHSIELFPSLKYFPVKSSSVKDGVFIEDHPRTIDQLSTKLTELIVKEYKLKQHTEWPNLNYIEENTAVESLYQNEEELNYVVIVFQNPESKEFLGEQLVLDSMKYKNILVRLATPQHQYAKQKQLNVPTLAIFKRKEYQSIYESPKPLNLNMMREIVRVYCSVDLAKRNEDTKKDKSRVNNDNFVTPKEQLHLSDLKSALSYMLEHEIPMRKAITGEKLTALKNFLSTTAKYLPLEMKTVSKVLNQIVHWLSDQEQVLSKDFSHQLQMVKEENFPSAVNWVTCKGSSSQYRGYPCGLWMLFHTVTVNAYKMDGKKNNFDPKIVLKHIAGYVREFFGCEECARNFGKGAAKIDQDVENAEDVVLWLWRSHNRANYFLKGKLSEDPTHPKQQFPPNSLCPKCGGSDEQAWNNGEVLKFLIKFYSELKMNSNDKELKEIHPKFQQFWKDNVAFEYKQDKNNSWLDWNQVSLCLIVWIICSSIAVLLYFMIRLLRSKFSSKSGYYKK</sequence>
<proteinExistence type="inferred from homology"/>
<dbReference type="GO" id="GO:0005615">
    <property type="term" value="C:extracellular space"/>
    <property type="evidence" value="ECO:0007669"/>
    <property type="project" value="TreeGrafter"/>
</dbReference>
<keyword evidence="5 10" id="KW-0274">FAD</keyword>
<evidence type="ECO:0000313" key="14">
    <source>
        <dbReference type="Proteomes" id="UP000054632"/>
    </source>
</evidence>
<keyword evidence="8" id="KW-0325">Glycoprotein</keyword>
<evidence type="ECO:0000256" key="5">
    <source>
        <dbReference type="ARBA" id="ARBA00022827"/>
    </source>
</evidence>
<dbReference type="GO" id="GO:0006457">
    <property type="term" value="P:protein folding"/>
    <property type="evidence" value="ECO:0007669"/>
    <property type="project" value="TreeGrafter"/>
</dbReference>
<dbReference type="Gene3D" id="1.20.120.310">
    <property type="entry name" value="ERV/ALR sulfhydryl oxidase domain"/>
    <property type="match status" value="1"/>
</dbReference>
<dbReference type="Gene3D" id="3.40.30.10">
    <property type="entry name" value="Glutaredoxin"/>
    <property type="match status" value="2"/>
</dbReference>
<dbReference type="InterPro" id="IPR013766">
    <property type="entry name" value="Thioredoxin_domain"/>
</dbReference>
<keyword evidence="3 10" id="KW-0285">Flavoprotein</keyword>
<feature type="non-terminal residue" evidence="13">
    <location>
        <position position="1"/>
    </location>
</feature>
<dbReference type="SUPFAM" id="SSF69000">
    <property type="entry name" value="FAD-dependent thiol oxidase"/>
    <property type="match status" value="1"/>
</dbReference>
<dbReference type="InterPro" id="IPR042568">
    <property type="entry name" value="QSOX_FAD-bd_sf"/>
</dbReference>
<dbReference type="AlphaFoldDB" id="A0A0V1DZ25"/>
<dbReference type="PANTHER" id="PTHR22897:SF8">
    <property type="entry name" value="SULFHYDRYL OXIDASE"/>
    <property type="match status" value="1"/>
</dbReference>
<dbReference type="PANTHER" id="PTHR22897">
    <property type="entry name" value="QUIESCIN Q6-RELATED SULFHYDRYL OXIDASE"/>
    <property type="match status" value="1"/>
</dbReference>
<dbReference type="InterPro" id="IPR039798">
    <property type="entry name" value="Sulfhydryl_oxidase"/>
</dbReference>
<organism evidence="13 14">
    <name type="scientific">Trichinella pseudospiralis</name>
    <name type="common">Parasitic roundworm</name>
    <dbReference type="NCBI Taxonomy" id="6337"/>
    <lineage>
        <taxon>Eukaryota</taxon>
        <taxon>Metazoa</taxon>
        <taxon>Ecdysozoa</taxon>
        <taxon>Nematoda</taxon>
        <taxon>Enoplea</taxon>
        <taxon>Dorylaimia</taxon>
        <taxon>Trichinellida</taxon>
        <taxon>Trichinellidae</taxon>
        <taxon>Trichinella</taxon>
    </lineage>
</organism>
<dbReference type="InterPro" id="IPR017905">
    <property type="entry name" value="ERV/ALR_sulphydryl_oxidase"/>
</dbReference>
<keyword evidence="10" id="KW-0472">Membrane</keyword>
<dbReference type="Pfam" id="PF18371">
    <property type="entry name" value="FAD_SOX"/>
    <property type="match status" value="1"/>
</dbReference>
<comment type="caution">
    <text evidence="13">The sequence shown here is derived from an EMBL/GenBank/DDBJ whole genome shotgun (WGS) entry which is preliminary data.</text>
</comment>
<feature type="transmembrane region" description="Helical" evidence="10">
    <location>
        <begin position="585"/>
        <end position="609"/>
    </location>
</feature>
<evidence type="ECO:0000256" key="4">
    <source>
        <dbReference type="ARBA" id="ARBA00022729"/>
    </source>
</evidence>
<comment type="cofactor">
    <cofactor evidence="1 10">
        <name>FAD</name>
        <dbReference type="ChEBI" id="CHEBI:57692"/>
    </cofactor>
</comment>
<evidence type="ECO:0000313" key="13">
    <source>
        <dbReference type="EMBL" id="KRY66827.1"/>
    </source>
</evidence>
<dbReference type="InterPro" id="IPR036249">
    <property type="entry name" value="Thioredoxin-like_sf"/>
</dbReference>
<dbReference type="InterPro" id="IPR036774">
    <property type="entry name" value="ERV/ALR_sulphydryl_oxid_sf"/>
</dbReference>
<feature type="domain" description="ERV/ALR sulfhydryl oxidase" evidence="11">
    <location>
        <begin position="408"/>
        <end position="513"/>
    </location>
</feature>
<gene>
    <name evidence="13" type="primary">QSOX1</name>
    <name evidence="13" type="ORF">T4A_6586</name>
</gene>
<name>A0A0V1DZ25_TRIPS</name>
<reference evidence="13 14" key="1">
    <citation type="submission" date="2015-01" db="EMBL/GenBank/DDBJ databases">
        <title>Evolution of Trichinella species and genotypes.</title>
        <authorList>
            <person name="Korhonen P.K."/>
            <person name="Edoardo P."/>
            <person name="Giuseppe L.R."/>
            <person name="Gasser R.B."/>
        </authorList>
    </citation>
    <scope>NUCLEOTIDE SEQUENCE [LARGE SCALE GENOMIC DNA]</scope>
    <source>
        <strain evidence="13">ISS13</strain>
    </source>
</reference>
<evidence type="ECO:0000259" key="11">
    <source>
        <dbReference type="PROSITE" id="PS51324"/>
    </source>
</evidence>
<dbReference type="InterPro" id="IPR040986">
    <property type="entry name" value="QSOX_FAD-bd_dom"/>
</dbReference>
<dbReference type="SUPFAM" id="SSF52833">
    <property type="entry name" value="Thioredoxin-like"/>
    <property type="match status" value="1"/>
</dbReference>
<keyword evidence="10" id="KW-1133">Transmembrane helix</keyword>
<evidence type="ECO:0000256" key="6">
    <source>
        <dbReference type="ARBA" id="ARBA00023002"/>
    </source>
</evidence>
<evidence type="ECO:0000256" key="8">
    <source>
        <dbReference type="ARBA" id="ARBA00023180"/>
    </source>
</evidence>
<dbReference type="GO" id="GO:0003756">
    <property type="term" value="F:protein disulfide isomerase activity"/>
    <property type="evidence" value="ECO:0007669"/>
    <property type="project" value="TreeGrafter"/>
</dbReference>
<dbReference type="EMBL" id="JYDR01000155">
    <property type="protein sequence ID" value="KRY66827.1"/>
    <property type="molecule type" value="Genomic_DNA"/>
</dbReference>
<accession>A0A0V1DZ25</accession>
<dbReference type="PROSITE" id="PS51324">
    <property type="entry name" value="ERV_ALR"/>
    <property type="match status" value="1"/>
</dbReference>
<keyword evidence="4" id="KW-0732">Signal</keyword>
<dbReference type="GO" id="GO:0000139">
    <property type="term" value="C:Golgi membrane"/>
    <property type="evidence" value="ECO:0007669"/>
    <property type="project" value="TreeGrafter"/>
</dbReference>
<evidence type="ECO:0000256" key="10">
    <source>
        <dbReference type="RuleBase" id="RU371123"/>
    </source>
</evidence>
<comment type="catalytic activity">
    <reaction evidence="9 10">
        <text>2 R'C(R)SH + O2 = R'C(R)S-S(R)CR' + H2O2</text>
        <dbReference type="Rhea" id="RHEA:17357"/>
        <dbReference type="ChEBI" id="CHEBI:15379"/>
        <dbReference type="ChEBI" id="CHEBI:16240"/>
        <dbReference type="ChEBI" id="CHEBI:16520"/>
        <dbReference type="ChEBI" id="CHEBI:17412"/>
        <dbReference type="EC" id="1.8.3.2"/>
    </reaction>
</comment>
<feature type="domain" description="Thioredoxin" evidence="12">
    <location>
        <begin position="35"/>
        <end position="167"/>
    </location>
</feature>
<evidence type="ECO:0000256" key="9">
    <source>
        <dbReference type="ARBA" id="ARBA00048864"/>
    </source>
</evidence>
<dbReference type="Proteomes" id="UP000054632">
    <property type="component" value="Unassembled WGS sequence"/>
</dbReference>
<dbReference type="PROSITE" id="PS51352">
    <property type="entry name" value="THIOREDOXIN_2"/>
    <property type="match status" value="1"/>
</dbReference>
<dbReference type="EC" id="1.8.3.2" evidence="10"/>
<evidence type="ECO:0000259" key="12">
    <source>
        <dbReference type="PROSITE" id="PS51352"/>
    </source>
</evidence>
<evidence type="ECO:0000256" key="1">
    <source>
        <dbReference type="ARBA" id="ARBA00001974"/>
    </source>
</evidence>
<evidence type="ECO:0000256" key="3">
    <source>
        <dbReference type="ARBA" id="ARBA00022630"/>
    </source>
</evidence>
<evidence type="ECO:0000256" key="2">
    <source>
        <dbReference type="ARBA" id="ARBA00006041"/>
    </source>
</evidence>
<dbReference type="GO" id="GO:0016971">
    <property type="term" value="F:flavin-dependent sulfhydryl oxidase activity"/>
    <property type="evidence" value="ECO:0007669"/>
    <property type="project" value="InterPro"/>
</dbReference>
<keyword evidence="7" id="KW-1015">Disulfide bond</keyword>
<dbReference type="Gene3D" id="1.20.120.1960">
    <property type="entry name" value="QSOX sulfhydryl oxidase domain"/>
    <property type="match status" value="1"/>
</dbReference>
<keyword evidence="10" id="KW-0812">Transmembrane</keyword>
<evidence type="ECO:0000256" key="7">
    <source>
        <dbReference type="ARBA" id="ARBA00023157"/>
    </source>
</evidence>
<keyword evidence="6 10" id="KW-0560">Oxidoreductase</keyword>
<dbReference type="Pfam" id="PF00085">
    <property type="entry name" value="Thioredoxin"/>
    <property type="match status" value="1"/>
</dbReference>
<comment type="similarity">
    <text evidence="2">Belongs to the quiescin-sulfhydryl oxidase (QSOX) family.</text>
</comment>